<dbReference type="Gene3D" id="3.40.640.10">
    <property type="entry name" value="Type I PLP-dependent aspartate aminotransferase-like (Major domain)"/>
    <property type="match status" value="1"/>
</dbReference>
<dbReference type="EMBL" id="FUWL01000024">
    <property type="protein sequence ID" value="SJZ81393.1"/>
    <property type="molecule type" value="Genomic_DNA"/>
</dbReference>
<evidence type="ECO:0000256" key="5">
    <source>
        <dbReference type="ARBA" id="ARBA00037974"/>
    </source>
</evidence>
<evidence type="ECO:0000313" key="8">
    <source>
        <dbReference type="Proteomes" id="UP000189956"/>
    </source>
</evidence>
<evidence type="ECO:0000256" key="3">
    <source>
        <dbReference type="ARBA" id="ARBA00022898"/>
    </source>
</evidence>
<keyword evidence="3" id="KW-0663">Pyridoxal phosphate</keyword>
<proteinExistence type="inferred from homology"/>
<dbReference type="InterPro" id="IPR027619">
    <property type="entry name" value="C-S_lyase_PatB-like"/>
</dbReference>
<evidence type="ECO:0000256" key="2">
    <source>
        <dbReference type="ARBA" id="ARBA00012224"/>
    </source>
</evidence>
<reference evidence="7 8" key="1">
    <citation type="submission" date="2017-02" db="EMBL/GenBank/DDBJ databases">
        <authorList>
            <person name="Peterson S.W."/>
        </authorList>
    </citation>
    <scope>NUCLEOTIDE SEQUENCE [LARGE SCALE GENOMIC DNA]</scope>
    <source>
        <strain evidence="7 8">ATCC 700135</strain>
    </source>
</reference>
<dbReference type="PANTHER" id="PTHR43525:SF1">
    <property type="entry name" value="PROTEIN MALY"/>
    <property type="match status" value="1"/>
</dbReference>
<dbReference type="InterPro" id="IPR015421">
    <property type="entry name" value="PyrdxlP-dep_Trfase_major"/>
</dbReference>
<dbReference type="Proteomes" id="UP000189956">
    <property type="component" value="Unassembled WGS sequence"/>
</dbReference>
<comment type="similarity">
    <text evidence="5">Belongs to the class-II pyridoxal-phosphate-dependent aminotransferase family. MalY/PatB cystathionine beta-lyase subfamily.</text>
</comment>
<evidence type="ECO:0000313" key="7">
    <source>
        <dbReference type="EMBL" id="SJZ81393.1"/>
    </source>
</evidence>
<name>A0A1T4NQB0_PORCN</name>
<dbReference type="InterPro" id="IPR004839">
    <property type="entry name" value="Aminotransferase_I/II_large"/>
</dbReference>
<accession>A0A1T4NQB0</accession>
<feature type="domain" description="Aminotransferase class I/classII large" evidence="6">
    <location>
        <begin position="42"/>
        <end position="389"/>
    </location>
</feature>
<organism evidence="7 8">
    <name type="scientific">Porphyromonas cangingivalis</name>
    <dbReference type="NCBI Taxonomy" id="36874"/>
    <lineage>
        <taxon>Bacteria</taxon>
        <taxon>Pseudomonadati</taxon>
        <taxon>Bacteroidota</taxon>
        <taxon>Bacteroidia</taxon>
        <taxon>Bacteroidales</taxon>
        <taxon>Porphyromonadaceae</taxon>
        <taxon>Porphyromonas</taxon>
    </lineage>
</organism>
<dbReference type="AlphaFoldDB" id="A0A1T4NQB0"/>
<dbReference type="SUPFAM" id="SSF53383">
    <property type="entry name" value="PLP-dependent transferases"/>
    <property type="match status" value="1"/>
</dbReference>
<dbReference type="NCBIfam" id="TIGR04350">
    <property type="entry name" value="C_S_lyase_PatB"/>
    <property type="match status" value="1"/>
</dbReference>
<dbReference type="EC" id="4.4.1.13" evidence="2"/>
<dbReference type="InterPro" id="IPR051798">
    <property type="entry name" value="Class-II_PLP-Dep_Aminotrans"/>
</dbReference>
<dbReference type="InterPro" id="IPR015424">
    <property type="entry name" value="PyrdxlP-dep_Trfase"/>
</dbReference>
<keyword evidence="4 7" id="KW-0456">Lyase</keyword>
<dbReference type="PANTHER" id="PTHR43525">
    <property type="entry name" value="PROTEIN MALY"/>
    <property type="match status" value="1"/>
</dbReference>
<comment type="cofactor">
    <cofactor evidence="1">
        <name>pyridoxal 5'-phosphate</name>
        <dbReference type="ChEBI" id="CHEBI:597326"/>
    </cofactor>
</comment>
<gene>
    <name evidence="7" type="ORF">SAMN02745205_01970</name>
</gene>
<dbReference type="Pfam" id="PF00155">
    <property type="entry name" value="Aminotran_1_2"/>
    <property type="match status" value="1"/>
</dbReference>
<dbReference type="GO" id="GO:0047804">
    <property type="term" value="F:cysteine-S-conjugate beta-lyase activity"/>
    <property type="evidence" value="ECO:0007669"/>
    <property type="project" value="UniProtKB-EC"/>
</dbReference>
<dbReference type="GO" id="GO:0030170">
    <property type="term" value="F:pyridoxal phosphate binding"/>
    <property type="evidence" value="ECO:0007669"/>
    <property type="project" value="InterPro"/>
</dbReference>
<dbReference type="InterPro" id="IPR015422">
    <property type="entry name" value="PyrdxlP-dep_Trfase_small"/>
</dbReference>
<protein>
    <recommendedName>
        <fullName evidence="2">cysteine-S-conjugate beta-lyase</fullName>
        <ecNumber evidence="2">4.4.1.13</ecNumber>
    </recommendedName>
</protein>
<sequence length="396" mass="44940">MFDRTMKREDLNQVIDRKGTGCTKFDGIADVIGDRTDVLPMWIADMDFATPSFVIDAVKKRLEHPVLGYSIPTAEYYAALQQWFVKKYGFEPKKEELCFTPGIVSGIFKILQCLTQEGDGVALCPPVYHPFGQVIRGSRRRMVEAPLILKNNRFEIDFEALENALKEAKILIWCHPHNPGGRVWTREELEAVAKLADKYGVYIISDEIHADLTFKNFKHIPFPSVSPEARKWAISLMAPSKAFNMPGIIASQIYIADEKLRHTIYEYLEYNCLNHANSTTYGAVAAAYNHGEEWLDGVMDYIEDNIAFVRQYLKDHLPQLGMIEPEASFLIFLDCRGLGMDDKTLTDFFINKAHLLLNPGTMFGTGGEGFMRLNVGVPRSVLQDAMDRIRKAVNEL</sequence>
<dbReference type="Gene3D" id="3.90.1150.10">
    <property type="entry name" value="Aspartate Aminotransferase, domain 1"/>
    <property type="match status" value="1"/>
</dbReference>
<evidence type="ECO:0000256" key="1">
    <source>
        <dbReference type="ARBA" id="ARBA00001933"/>
    </source>
</evidence>
<evidence type="ECO:0000256" key="4">
    <source>
        <dbReference type="ARBA" id="ARBA00023239"/>
    </source>
</evidence>
<dbReference type="CDD" id="cd00609">
    <property type="entry name" value="AAT_like"/>
    <property type="match status" value="1"/>
</dbReference>
<evidence type="ECO:0000259" key="6">
    <source>
        <dbReference type="Pfam" id="PF00155"/>
    </source>
</evidence>